<evidence type="ECO:0000313" key="2">
    <source>
        <dbReference type="EMBL" id="QAS69855.1"/>
    </source>
</evidence>
<dbReference type="RefSeq" id="WP_128686328.1">
    <property type="nucleotide sequence ID" value="NZ_CP029684.2"/>
</dbReference>
<dbReference type="EMBL" id="CP029684">
    <property type="protein sequence ID" value="QAS69855.1"/>
    <property type="molecule type" value="Genomic_DNA"/>
</dbReference>
<dbReference type="Proteomes" id="UP001167919">
    <property type="component" value="Unassembled WGS sequence"/>
</dbReference>
<dbReference type="AlphaFoldDB" id="A0AAJ1VM76"/>
<reference evidence="1" key="2">
    <citation type="submission" date="2019-01" db="EMBL/GenBank/DDBJ databases">
        <title>Oenococcus sicerae UCMA17102.</title>
        <authorList>
            <person name="Cousin F.J."/>
            <person name="Le Guellec R."/>
            <person name="Cretenet M."/>
        </authorList>
    </citation>
    <scope>NUCLEOTIDE SEQUENCE</scope>
    <source>
        <strain evidence="1">UCMA17102</strain>
    </source>
</reference>
<evidence type="ECO:0000313" key="3">
    <source>
        <dbReference type="Proteomes" id="UP000286907"/>
    </source>
</evidence>
<name>A0AAJ1VM76_9LACO</name>
<dbReference type="EMBL" id="SDWY01000002">
    <property type="protein sequence ID" value="MDN6900278.1"/>
    <property type="molecule type" value="Genomic_DNA"/>
</dbReference>
<reference evidence="2" key="3">
    <citation type="submission" date="2020-01" db="EMBL/GenBank/DDBJ databases">
        <authorList>
            <person name="Cousin F.J."/>
            <person name="Le Guellec R."/>
            <person name="Cretenet M."/>
        </authorList>
    </citation>
    <scope>NUCLEOTIDE SEQUENCE</scope>
    <source>
        <strain evidence="2">UCMA 15228</strain>
    </source>
</reference>
<gene>
    <name evidence="2" type="ORF">DLJ48_04620</name>
    <name evidence="1" type="ORF">EVC35_04555</name>
</gene>
<reference evidence="2 3" key="1">
    <citation type="journal article" date="2019" name="Syst. Appl. Microbiol.">
        <title>Oenococcus sicerae sp. nov., isolated from French cider.</title>
        <authorList>
            <person name="Cousin F.J."/>
            <person name="Le Guellec R."/>
            <person name="Chagnot C."/>
            <person name="Goux D."/>
            <person name="Dalmasso M."/>
            <person name="Laplace J.M."/>
            <person name="Cretenet M."/>
        </authorList>
    </citation>
    <scope>NUCLEOTIDE SEQUENCE [LARGE SCALE GENOMIC DNA]</scope>
    <source>
        <strain evidence="2 3">UCMA 15228</strain>
    </source>
</reference>
<accession>A0AAJ1VM76</accession>
<proteinExistence type="predicted"/>
<sequence length="63" mass="7627">MDKEKFRKQDHYTAEEWRKIHSGTAKEMDYLNQHIETMEQAYERHMTGNEHMLDRQGESANSK</sequence>
<keyword evidence="3" id="KW-1185">Reference proteome</keyword>
<protein>
    <submittedName>
        <fullName evidence="1">Uncharacterized protein</fullName>
    </submittedName>
</protein>
<evidence type="ECO:0000313" key="1">
    <source>
        <dbReference type="EMBL" id="MDN6900278.1"/>
    </source>
</evidence>
<dbReference type="Proteomes" id="UP000286907">
    <property type="component" value="Chromosome"/>
</dbReference>
<organism evidence="1 4">
    <name type="scientific">Oenococcus sicerae</name>
    <dbReference type="NCBI Taxonomy" id="2203724"/>
    <lineage>
        <taxon>Bacteria</taxon>
        <taxon>Bacillati</taxon>
        <taxon>Bacillota</taxon>
        <taxon>Bacilli</taxon>
        <taxon>Lactobacillales</taxon>
        <taxon>Lactobacillaceae</taxon>
        <taxon>Oenococcus</taxon>
    </lineage>
</organism>
<evidence type="ECO:0000313" key="4">
    <source>
        <dbReference type="Proteomes" id="UP001167919"/>
    </source>
</evidence>